<dbReference type="InterPro" id="IPR012677">
    <property type="entry name" value="Nucleotide-bd_a/b_plait_sf"/>
</dbReference>
<evidence type="ECO:0000313" key="8">
    <source>
        <dbReference type="Proteomes" id="UP001487740"/>
    </source>
</evidence>
<name>A0AAW0TCM3_SCYPA</name>
<feature type="region of interest" description="Disordered" evidence="4">
    <location>
        <begin position="134"/>
        <end position="428"/>
    </location>
</feature>
<feature type="compositionally biased region" description="Basic and acidic residues" evidence="4">
    <location>
        <begin position="236"/>
        <end position="245"/>
    </location>
</feature>
<gene>
    <name evidence="7" type="ORF">O3P69_012255</name>
</gene>
<dbReference type="EMBL" id="JARAKH010000033">
    <property type="protein sequence ID" value="KAK8385295.1"/>
    <property type="molecule type" value="Genomic_DNA"/>
</dbReference>
<feature type="compositionally biased region" description="Gly residues" evidence="4">
    <location>
        <begin position="516"/>
        <end position="545"/>
    </location>
</feature>
<evidence type="ECO:0000256" key="1">
    <source>
        <dbReference type="ARBA" id="ARBA00004210"/>
    </source>
</evidence>
<dbReference type="SMART" id="SM00360">
    <property type="entry name" value="RRM"/>
    <property type="match status" value="1"/>
</dbReference>
<dbReference type="SUPFAM" id="SSF54427">
    <property type="entry name" value="NTF2-like"/>
    <property type="match status" value="1"/>
</dbReference>
<dbReference type="InterPro" id="IPR000504">
    <property type="entry name" value="RRM_dom"/>
</dbReference>
<feature type="domain" description="RRM" evidence="5">
    <location>
        <begin position="428"/>
        <end position="510"/>
    </location>
</feature>
<dbReference type="PROSITE" id="PS50102">
    <property type="entry name" value="RRM"/>
    <property type="match status" value="1"/>
</dbReference>
<dbReference type="PROSITE" id="PS50177">
    <property type="entry name" value="NTF2_DOMAIN"/>
    <property type="match status" value="1"/>
</dbReference>
<feature type="domain" description="NTF2" evidence="6">
    <location>
        <begin position="11"/>
        <end position="128"/>
    </location>
</feature>
<comment type="caution">
    <text evidence="7">The sequence shown here is derived from an EMBL/GenBank/DDBJ whole genome shotgun (WGS) entry which is preliminary data.</text>
</comment>
<feature type="region of interest" description="Disordered" evidence="4">
    <location>
        <begin position="516"/>
        <end position="567"/>
    </location>
</feature>
<feature type="compositionally biased region" description="Low complexity" evidence="4">
    <location>
        <begin position="313"/>
        <end position="322"/>
    </location>
</feature>
<dbReference type="CDD" id="cd00780">
    <property type="entry name" value="NTF2"/>
    <property type="match status" value="1"/>
</dbReference>
<proteinExistence type="predicted"/>
<protein>
    <recommendedName>
        <fullName evidence="9">Ras GTPase-activating protein-binding protein 2</fullName>
    </recommendedName>
</protein>
<evidence type="ECO:0000259" key="6">
    <source>
        <dbReference type="PROSITE" id="PS50177"/>
    </source>
</evidence>
<comment type="subcellular location">
    <subcellularLocation>
        <location evidence="1">Cytoplasm</location>
        <location evidence="1">Stress granule</location>
    </subcellularLocation>
</comment>
<dbReference type="InterPro" id="IPR018222">
    <property type="entry name" value="Nuclear_transport_factor_2_euk"/>
</dbReference>
<dbReference type="GO" id="GO:1990904">
    <property type="term" value="C:ribonucleoprotein complex"/>
    <property type="evidence" value="ECO:0007669"/>
    <property type="project" value="TreeGrafter"/>
</dbReference>
<dbReference type="SUPFAM" id="SSF54928">
    <property type="entry name" value="RNA-binding domain, RBD"/>
    <property type="match status" value="1"/>
</dbReference>
<feature type="compositionally biased region" description="Pro residues" evidence="4">
    <location>
        <begin position="212"/>
        <end position="225"/>
    </location>
</feature>
<dbReference type="GO" id="GO:0003729">
    <property type="term" value="F:mRNA binding"/>
    <property type="evidence" value="ECO:0007669"/>
    <property type="project" value="TreeGrafter"/>
</dbReference>
<dbReference type="InterPro" id="IPR035979">
    <property type="entry name" value="RBD_domain_sf"/>
</dbReference>
<accession>A0AAW0TCM3</accession>
<feature type="compositionally biased region" description="Pro residues" evidence="4">
    <location>
        <begin position="187"/>
        <end position="200"/>
    </location>
</feature>
<keyword evidence="2 3" id="KW-0694">RNA-binding</keyword>
<evidence type="ECO:0008006" key="9">
    <source>
        <dbReference type="Google" id="ProtNLM"/>
    </source>
</evidence>
<dbReference type="Pfam" id="PF00076">
    <property type="entry name" value="RRM_1"/>
    <property type="match status" value="1"/>
</dbReference>
<dbReference type="GO" id="GO:0005829">
    <property type="term" value="C:cytosol"/>
    <property type="evidence" value="ECO:0007669"/>
    <property type="project" value="TreeGrafter"/>
</dbReference>
<feature type="compositionally biased region" description="Acidic residues" evidence="4">
    <location>
        <begin position="134"/>
        <end position="151"/>
    </location>
</feature>
<dbReference type="Proteomes" id="UP001487740">
    <property type="component" value="Unassembled WGS sequence"/>
</dbReference>
<organism evidence="7 8">
    <name type="scientific">Scylla paramamosain</name>
    <name type="common">Mud crab</name>
    <dbReference type="NCBI Taxonomy" id="85552"/>
    <lineage>
        <taxon>Eukaryota</taxon>
        <taxon>Metazoa</taxon>
        <taxon>Ecdysozoa</taxon>
        <taxon>Arthropoda</taxon>
        <taxon>Crustacea</taxon>
        <taxon>Multicrustacea</taxon>
        <taxon>Malacostraca</taxon>
        <taxon>Eumalacostraca</taxon>
        <taxon>Eucarida</taxon>
        <taxon>Decapoda</taxon>
        <taxon>Pleocyemata</taxon>
        <taxon>Brachyura</taxon>
        <taxon>Eubrachyura</taxon>
        <taxon>Portunoidea</taxon>
        <taxon>Portunidae</taxon>
        <taxon>Portuninae</taxon>
        <taxon>Scylla</taxon>
    </lineage>
</organism>
<reference evidence="7 8" key="1">
    <citation type="submission" date="2023-03" db="EMBL/GenBank/DDBJ databases">
        <title>High-quality genome of Scylla paramamosain provides insights in environmental adaptation.</title>
        <authorList>
            <person name="Zhang L."/>
        </authorList>
    </citation>
    <scope>NUCLEOTIDE SEQUENCE [LARGE SCALE GENOMIC DNA]</scope>
    <source>
        <strain evidence="7">LZ_2023a</strain>
        <tissue evidence="7">Muscle</tissue>
    </source>
</reference>
<feature type="compositionally biased region" description="Low complexity" evidence="4">
    <location>
        <begin position="160"/>
        <end position="172"/>
    </location>
</feature>
<dbReference type="Gene3D" id="3.30.70.330">
    <property type="match status" value="1"/>
</dbReference>
<evidence type="ECO:0000256" key="3">
    <source>
        <dbReference type="PROSITE-ProRule" id="PRU00176"/>
    </source>
</evidence>
<dbReference type="Gene3D" id="3.10.450.50">
    <property type="match status" value="1"/>
</dbReference>
<keyword evidence="8" id="KW-1185">Reference proteome</keyword>
<dbReference type="InterPro" id="IPR002075">
    <property type="entry name" value="NTF2_dom"/>
</dbReference>
<dbReference type="FunFam" id="3.10.450.50:FF:000015">
    <property type="entry name" value="Ras GTPase-activating protein-binding protein 2"/>
    <property type="match status" value="1"/>
</dbReference>
<feature type="compositionally biased region" description="Low complexity" evidence="4">
    <location>
        <begin position="351"/>
        <end position="363"/>
    </location>
</feature>
<evidence type="ECO:0000256" key="4">
    <source>
        <dbReference type="SAM" id="MobiDB-lite"/>
    </source>
</evidence>
<evidence type="ECO:0000256" key="2">
    <source>
        <dbReference type="ARBA" id="ARBA00022884"/>
    </source>
</evidence>
<sequence>MVMETPTPQCVGLEFVRQYYTVLNKAPLHLHRFFSHNSSFLHGGHTSMSEPIVGQADIHKVIMGLNFRDCHAKIRMVDAQATLGDGVVIQVTGELSNNGNPMRRFMQTFVLAPQTPKKYYVHNDIFRYQDEVFSDEEGGEEAGSEGEEELEPPLPTQGFTSPPASTTPSVTTLNGHPIPRSLRQPPGTRPGPAPAPPPTGPYASPCDSRTPIVPPALSPTPPAPSVPEAAAPERPPTPEKQEQEGWSRVAPSTDSWGAETQSPSWEDIAAPPKEAPEPDPPQPDPVQQQPVSNEPKTYANLFKSQGFPPAPSSVPTASQPQSAAPPAPTSAPHQTPAMNRVEINNRPPPTSAAAVAASTPTVAGSGGMGSQAPTQAGGGSFTQRNPRTMQGGRGPPRDRPYRPNSEENTELDSLGGEEKRRPLVPDSQQIFVGNLPHTAGEEELKSEFSRFGKIMDIRINTAKSKTGPKGQVPNFGFITFEEESTVTRVLDSRPIHLNGEHRLNVEEKKARLRVEGGMGRPTSGRGGMGGGFRQGPPGGLQGRGGSRPNYNRDNNRGGPRGGFIPRR</sequence>
<dbReference type="InterPro" id="IPR032710">
    <property type="entry name" value="NTF2-like_dom_sf"/>
</dbReference>
<dbReference type="AlphaFoldDB" id="A0AAW0TCM3"/>
<dbReference type="Pfam" id="PF02136">
    <property type="entry name" value="NTF2"/>
    <property type="match status" value="1"/>
</dbReference>
<dbReference type="GO" id="GO:0010494">
    <property type="term" value="C:cytoplasmic stress granule"/>
    <property type="evidence" value="ECO:0007669"/>
    <property type="project" value="UniProtKB-SubCell"/>
</dbReference>
<feature type="compositionally biased region" description="Polar residues" evidence="4">
    <location>
        <begin position="250"/>
        <end position="264"/>
    </location>
</feature>
<dbReference type="PANTHER" id="PTHR10693:SF20">
    <property type="entry name" value="AT27578P"/>
    <property type="match status" value="1"/>
</dbReference>
<feature type="compositionally biased region" description="Basic and acidic residues" evidence="4">
    <location>
        <begin position="395"/>
        <end position="405"/>
    </location>
</feature>
<evidence type="ECO:0000259" key="5">
    <source>
        <dbReference type="PROSITE" id="PS50102"/>
    </source>
</evidence>
<evidence type="ECO:0000313" key="7">
    <source>
        <dbReference type="EMBL" id="KAK8385295.1"/>
    </source>
</evidence>
<dbReference type="PANTHER" id="PTHR10693">
    <property type="entry name" value="RAS GTPASE-ACTIVATING PROTEIN-BINDING PROTEIN"/>
    <property type="match status" value="1"/>
</dbReference>
<dbReference type="InterPro" id="IPR039539">
    <property type="entry name" value="Ras_GTPase_bind_prot"/>
</dbReference>